<accession>A0A0J9SNC8</accession>
<dbReference type="EMBL" id="KQ234875">
    <property type="protein sequence ID" value="KMZ83497.1"/>
    <property type="molecule type" value="Genomic_DNA"/>
</dbReference>
<sequence length="115" mass="13606">HKFNAEQKLKNKIHFITEEDFKKMYMLYKLYNSYYGSADKTDVSCVEFINNFKFNYDKCLSECYIEGVTKICNVLKSFKNLYDLNKFPRAPTCPKNTFLSLPELSTFHSHTEAEL</sequence>
<name>A0A0J9SNC8_PLAV1</name>
<dbReference type="AlphaFoldDB" id="A0A0J9SNC8"/>
<evidence type="ECO:0000313" key="2">
    <source>
        <dbReference type="Proteomes" id="UP000053327"/>
    </source>
</evidence>
<proteinExistence type="predicted"/>
<gene>
    <name evidence="1" type="ORF">PVBG_00579</name>
</gene>
<protein>
    <submittedName>
        <fullName evidence="1">Uncharacterized protein</fullName>
    </submittedName>
</protein>
<feature type="non-terminal residue" evidence="1">
    <location>
        <position position="115"/>
    </location>
</feature>
<reference evidence="1 2" key="1">
    <citation type="submission" date="2011-08" db="EMBL/GenBank/DDBJ databases">
        <title>The Genome Sequence of Plasmodium vivax Brazil I.</title>
        <authorList>
            <consortium name="The Broad Institute Genome Sequencing Platform"/>
            <consortium name="The Broad Institute Genome Sequencing Center for Infectious Disease"/>
            <person name="Neafsey D."/>
            <person name="Carlton J."/>
            <person name="Barnwell J."/>
            <person name="Collins W."/>
            <person name="Escalante A."/>
            <person name="Mullikin J."/>
            <person name="Saul A."/>
            <person name="Guigo R."/>
            <person name="Camara F."/>
            <person name="Young S.K."/>
            <person name="Zeng Q."/>
            <person name="Gargeya S."/>
            <person name="Fitzgerald M."/>
            <person name="Haas B."/>
            <person name="Abouelleil A."/>
            <person name="Alvarado L."/>
            <person name="Arachchi H.M."/>
            <person name="Berlin A."/>
            <person name="Brown A."/>
            <person name="Chapman S.B."/>
            <person name="Chen Z."/>
            <person name="Dunbar C."/>
            <person name="Freedman E."/>
            <person name="Gearin G."/>
            <person name="Gellesch M."/>
            <person name="Goldberg J."/>
            <person name="Griggs A."/>
            <person name="Gujja S."/>
            <person name="Heiman D."/>
            <person name="Howarth C."/>
            <person name="Larson L."/>
            <person name="Lui A."/>
            <person name="MacDonald P.J.P."/>
            <person name="Montmayeur A."/>
            <person name="Murphy C."/>
            <person name="Neiman D."/>
            <person name="Pearson M."/>
            <person name="Priest M."/>
            <person name="Roberts A."/>
            <person name="Saif S."/>
            <person name="Shea T."/>
            <person name="Shenoy N."/>
            <person name="Sisk P."/>
            <person name="Stolte C."/>
            <person name="Sykes S."/>
            <person name="Wortman J."/>
            <person name="Nusbaum C."/>
            <person name="Birren B."/>
        </authorList>
    </citation>
    <scope>NUCLEOTIDE SEQUENCE [LARGE SCALE GENOMIC DNA]</scope>
    <source>
        <strain evidence="1 2">Brazil I</strain>
    </source>
</reference>
<evidence type="ECO:0000313" key="1">
    <source>
        <dbReference type="EMBL" id="KMZ83497.1"/>
    </source>
</evidence>
<dbReference type="Proteomes" id="UP000053327">
    <property type="component" value="Unassembled WGS sequence"/>
</dbReference>
<organism evidence="1 2">
    <name type="scientific">Plasmodium vivax (strain Brazil I)</name>
    <dbReference type="NCBI Taxonomy" id="1033975"/>
    <lineage>
        <taxon>Eukaryota</taxon>
        <taxon>Sar</taxon>
        <taxon>Alveolata</taxon>
        <taxon>Apicomplexa</taxon>
        <taxon>Aconoidasida</taxon>
        <taxon>Haemosporida</taxon>
        <taxon>Plasmodiidae</taxon>
        <taxon>Plasmodium</taxon>
        <taxon>Plasmodium (Plasmodium)</taxon>
    </lineage>
</organism>
<feature type="non-terminal residue" evidence="1">
    <location>
        <position position="1"/>
    </location>
</feature>